<comment type="subunit">
    <text evidence="9">Homohexamer.</text>
</comment>
<evidence type="ECO:0000256" key="9">
    <source>
        <dbReference type="HAMAP-Rule" id="MF_00151"/>
    </source>
</evidence>
<dbReference type="PANTHER" id="PTHR21342:SF1">
    <property type="entry name" value="PHOSPHOPANTETHEINE ADENYLYLTRANSFERASE"/>
    <property type="match status" value="1"/>
</dbReference>
<feature type="site" description="Transition state stabilizer" evidence="9">
    <location>
        <position position="17"/>
    </location>
</feature>
<dbReference type="InterPro" id="IPR014729">
    <property type="entry name" value="Rossmann-like_a/b/a_fold"/>
</dbReference>
<dbReference type="SUPFAM" id="SSF52374">
    <property type="entry name" value="Nucleotidylyl transferase"/>
    <property type="match status" value="1"/>
</dbReference>
<keyword evidence="12" id="KW-1185">Reference proteome</keyword>
<proteinExistence type="inferred from homology"/>
<dbReference type="NCBIfam" id="TIGR01510">
    <property type="entry name" value="coaD_prev_kdtB"/>
    <property type="match status" value="1"/>
</dbReference>
<evidence type="ECO:0000256" key="5">
    <source>
        <dbReference type="ARBA" id="ARBA00022840"/>
    </source>
</evidence>
<keyword evidence="2 9" id="KW-0808">Transferase</keyword>
<protein>
    <recommendedName>
        <fullName evidence="9">Phosphopantetheine adenylyltransferase</fullName>
        <ecNumber evidence="9">2.7.7.3</ecNumber>
    </recommendedName>
    <alternativeName>
        <fullName evidence="9">Dephospho-CoA pyrophosphorylase</fullName>
    </alternativeName>
    <alternativeName>
        <fullName evidence="9">Pantetheine-phosphate adenylyltransferase</fullName>
        <shortName evidence="9">PPAT</shortName>
    </alternativeName>
</protein>
<dbReference type="PANTHER" id="PTHR21342">
    <property type="entry name" value="PHOSPHOPANTETHEINE ADENYLYLTRANSFERASE"/>
    <property type="match status" value="1"/>
</dbReference>
<comment type="caution">
    <text evidence="11">The sequence shown here is derived from an EMBL/GenBank/DDBJ whole genome shotgun (WGS) entry which is preliminary data.</text>
</comment>
<comment type="cofactor">
    <cofactor evidence="9">
        <name>Mg(2+)</name>
        <dbReference type="ChEBI" id="CHEBI:18420"/>
    </cofactor>
</comment>
<evidence type="ECO:0000259" key="10">
    <source>
        <dbReference type="Pfam" id="PF01467"/>
    </source>
</evidence>
<comment type="subcellular location">
    <subcellularLocation>
        <location evidence="9">Cytoplasm</location>
    </subcellularLocation>
</comment>
<feature type="binding site" evidence="9">
    <location>
        <begin position="9"/>
        <end position="10"/>
    </location>
    <ligand>
        <name>ATP</name>
        <dbReference type="ChEBI" id="CHEBI:30616"/>
    </ligand>
</feature>
<keyword evidence="7 9" id="KW-0173">Coenzyme A biosynthesis</keyword>
<evidence type="ECO:0000256" key="6">
    <source>
        <dbReference type="ARBA" id="ARBA00022842"/>
    </source>
</evidence>
<dbReference type="Pfam" id="PF01467">
    <property type="entry name" value="CTP_transf_like"/>
    <property type="match status" value="1"/>
</dbReference>
<evidence type="ECO:0000256" key="3">
    <source>
        <dbReference type="ARBA" id="ARBA00022695"/>
    </source>
</evidence>
<evidence type="ECO:0000256" key="1">
    <source>
        <dbReference type="ARBA" id="ARBA00022490"/>
    </source>
</evidence>
<keyword evidence="3 9" id="KW-0548">Nucleotidyltransferase</keyword>
<keyword evidence="5 9" id="KW-0067">ATP-binding</keyword>
<dbReference type="HAMAP" id="MF_00151">
    <property type="entry name" value="PPAT_bact"/>
    <property type="match status" value="1"/>
</dbReference>
<sequence length="157" mass="17823">MKIAIYPGTFDPITLGHLDILKRAGKLFDKIIMAVAPNNSKNPMFSLEERMRLVRENISGLPFASAEVLEGLTVDFAKKHNATIIIRGLRVVSDFEFEYQLAQMNRHLEGDIETVLLMPSKQYFFTSSTIIKQVAYYDESRIASFVPPNVIEALKKQ</sequence>
<feature type="binding site" evidence="9">
    <location>
        <begin position="88"/>
        <end position="90"/>
    </location>
    <ligand>
        <name>ATP</name>
        <dbReference type="ChEBI" id="CHEBI:30616"/>
    </ligand>
</feature>
<dbReference type="EC" id="2.7.7.3" evidence="9"/>
<comment type="catalytic activity">
    <reaction evidence="8 9">
        <text>(R)-4'-phosphopantetheine + ATP + H(+) = 3'-dephospho-CoA + diphosphate</text>
        <dbReference type="Rhea" id="RHEA:19801"/>
        <dbReference type="ChEBI" id="CHEBI:15378"/>
        <dbReference type="ChEBI" id="CHEBI:30616"/>
        <dbReference type="ChEBI" id="CHEBI:33019"/>
        <dbReference type="ChEBI" id="CHEBI:57328"/>
        <dbReference type="ChEBI" id="CHEBI:61723"/>
        <dbReference type="EC" id="2.7.7.3"/>
    </reaction>
</comment>
<gene>
    <name evidence="9 11" type="primary">coaD</name>
    <name evidence="11" type="ORF">MOX91_03300</name>
</gene>
<dbReference type="NCBIfam" id="TIGR00125">
    <property type="entry name" value="cyt_tran_rel"/>
    <property type="match status" value="1"/>
</dbReference>
<keyword evidence="6 9" id="KW-0460">Magnesium</keyword>
<dbReference type="Gene3D" id="3.40.50.620">
    <property type="entry name" value="HUPs"/>
    <property type="match status" value="1"/>
</dbReference>
<dbReference type="CDD" id="cd02163">
    <property type="entry name" value="PPAT"/>
    <property type="match status" value="1"/>
</dbReference>
<keyword evidence="1 9" id="KW-0963">Cytoplasm</keyword>
<accession>A0ABU4WF63</accession>
<name>A0ABU4WF63_9BACT</name>
<feature type="binding site" evidence="9">
    <location>
        <position position="87"/>
    </location>
    <ligand>
        <name>substrate</name>
    </ligand>
</feature>
<feature type="binding site" evidence="9">
    <location>
        <position position="73"/>
    </location>
    <ligand>
        <name>substrate</name>
    </ligand>
</feature>
<evidence type="ECO:0000313" key="11">
    <source>
        <dbReference type="EMBL" id="MDX8415205.1"/>
    </source>
</evidence>
<feature type="binding site" evidence="9">
    <location>
        <position position="17"/>
    </location>
    <ligand>
        <name>ATP</name>
        <dbReference type="ChEBI" id="CHEBI:30616"/>
    </ligand>
</feature>
<dbReference type="EMBL" id="JALBUT010000003">
    <property type="protein sequence ID" value="MDX8415205.1"/>
    <property type="molecule type" value="Genomic_DNA"/>
</dbReference>
<dbReference type="InterPro" id="IPR001980">
    <property type="entry name" value="PPAT"/>
</dbReference>
<evidence type="ECO:0000256" key="8">
    <source>
        <dbReference type="ARBA" id="ARBA00029346"/>
    </source>
</evidence>
<dbReference type="Proteomes" id="UP001275932">
    <property type="component" value="Unassembled WGS sequence"/>
</dbReference>
<feature type="domain" description="Cytidyltransferase-like" evidence="10">
    <location>
        <begin position="5"/>
        <end position="133"/>
    </location>
</feature>
<dbReference type="PRINTS" id="PR01020">
    <property type="entry name" value="LPSBIOSNTHSS"/>
</dbReference>
<comment type="pathway">
    <text evidence="9">Cofactor biosynthesis; coenzyme A biosynthesis; CoA from (R)-pantothenate: step 4/5.</text>
</comment>
<comment type="function">
    <text evidence="9">Reversibly transfers an adenylyl group from ATP to 4'-phosphopantetheine, yielding dephospho-CoA (dPCoA) and pyrophosphate.</text>
</comment>
<dbReference type="GO" id="GO:0004595">
    <property type="term" value="F:pantetheine-phosphate adenylyltransferase activity"/>
    <property type="evidence" value="ECO:0007669"/>
    <property type="project" value="UniProtKB-EC"/>
</dbReference>
<comment type="similarity">
    <text evidence="9">Belongs to the bacterial CoaD family.</text>
</comment>
<feature type="binding site" evidence="9">
    <location>
        <position position="9"/>
    </location>
    <ligand>
        <name>substrate</name>
    </ligand>
</feature>
<reference evidence="11 12" key="1">
    <citation type="submission" date="2022-03" db="EMBL/GenBank/DDBJ databases">
        <title>Novel taxa within the pig intestine.</title>
        <authorList>
            <person name="Wylensek D."/>
            <person name="Bishof K."/>
            <person name="Afrizal A."/>
            <person name="Clavel T."/>
        </authorList>
    </citation>
    <scope>NUCLEOTIDE SEQUENCE [LARGE SCALE GENOMIC DNA]</scope>
    <source>
        <strain evidence="11 12">CLA-KB-P66</strain>
    </source>
</reference>
<feature type="binding site" evidence="9">
    <location>
        <begin position="123"/>
        <end position="129"/>
    </location>
    <ligand>
        <name>ATP</name>
        <dbReference type="ChEBI" id="CHEBI:30616"/>
    </ligand>
</feature>
<organism evidence="11 12">
    <name type="scientific">Intestinicryptomonas porci</name>
    <dbReference type="NCBI Taxonomy" id="2926320"/>
    <lineage>
        <taxon>Bacteria</taxon>
        <taxon>Pseudomonadati</taxon>
        <taxon>Verrucomicrobiota</taxon>
        <taxon>Opitutia</taxon>
        <taxon>Opitutales</taxon>
        <taxon>Intestinicryptomonaceae</taxon>
        <taxon>Intestinicryptomonas</taxon>
    </lineage>
</organism>
<evidence type="ECO:0000256" key="2">
    <source>
        <dbReference type="ARBA" id="ARBA00022679"/>
    </source>
</evidence>
<evidence type="ECO:0000313" key="12">
    <source>
        <dbReference type="Proteomes" id="UP001275932"/>
    </source>
</evidence>
<feature type="binding site" evidence="9">
    <location>
        <position position="98"/>
    </location>
    <ligand>
        <name>ATP</name>
        <dbReference type="ChEBI" id="CHEBI:30616"/>
    </ligand>
</feature>
<feature type="binding site" evidence="9">
    <location>
        <position position="41"/>
    </location>
    <ligand>
        <name>substrate</name>
    </ligand>
</feature>
<evidence type="ECO:0000256" key="4">
    <source>
        <dbReference type="ARBA" id="ARBA00022741"/>
    </source>
</evidence>
<dbReference type="InterPro" id="IPR004821">
    <property type="entry name" value="Cyt_trans-like"/>
</dbReference>
<evidence type="ECO:0000256" key="7">
    <source>
        <dbReference type="ARBA" id="ARBA00022993"/>
    </source>
</evidence>
<keyword evidence="4 9" id="KW-0547">Nucleotide-binding</keyword>
<dbReference type="RefSeq" id="WP_370396653.1">
    <property type="nucleotide sequence ID" value="NZ_JALBUT010000003.1"/>
</dbReference>